<dbReference type="GO" id="GO:0016937">
    <property type="term" value="F:short-chain fatty acyl-CoA dehydrogenase activity"/>
    <property type="evidence" value="ECO:0000318"/>
    <property type="project" value="GO_Central"/>
</dbReference>
<dbReference type="KEGG" id="ani:ANIA_09162"/>
<dbReference type="Pfam" id="PF00441">
    <property type="entry name" value="Acyl-CoA_dh_1"/>
    <property type="match status" value="1"/>
</dbReference>
<evidence type="ECO:0000256" key="3">
    <source>
        <dbReference type="ARBA" id="ARBA00022630"/>
    </source>
</evidence>
<dbReference type="OMA" id="LTWKAAH"/>
<dbReference type="GO" id="GO:0050660">
    <property type="term" value="F:flavin adenine dinucleotide binding"/>
    <property type="evidence" value="ECO:0007669"/>
    <property type="project" value="InterPro"/>
</dbReference>
<dbReference type="SUPFAM" id="SSF56645">
    <property type="entry name" value="Acyl-CoA dehydrogenase NM domain-like"/>
    <property type="match status" value="1"/>
</dbReference>
<dbReference type="PANTHER" id="PTHR43884">
    <property type="entry name" value="ACYL-COA DEHYDROGENASE"/>
    <property type="match status" value="1"/>
</dbReference>
<dbReference type="Proteomes" id="UP000000560">
    <property type="component" value="Chromosome VI"/>
</dbReference>
<evidence type="ECO:0000313" key="7">
    <source>
        <dbReference type="EMBL" id="CBF82414.1"/>
    </source>
</evidence>
<dbReference type="GO" id="GO:0033539">
    <property type="term" value="P:fatty acid beta-oxidation using acyl-CoA dehydrogenase"/>
    <property type="evidence" value="ECO:0000318"/>
    <property type="project" value="GO_Central"/>
</dbReference>
<sequence length="443" mass="47381">MISALLPHFLMVDFNLSLSEQRTRSAARAFAAAHLAPAKETYATLPTQEDRFRSLKPIYEAAVGAGLIKGQIPAAVGGGSKSLVEAAILVEEFYAVEASASLTIFGTGLGLTPLALAYRPEIKEFLDPFLSGTGAPLASLVFSEPGGVANWLEPGAPGLQTTAYRDGDEWVLNGEKMWATSSAGWDYKGPDLSCVVCRCVNEDIVKRAFSPRDVIMVLLVTRNDIERSGPESFRVVKDIETAGHKAVSGPHIKYTNIRVPAKNVLCTPGTGAEIITHTFEISETAMLVGAMGVGIQRAVFDAALAFSRHTRGGTVPIGQRQSVGDLLINIKTRTETSRFLTWKAAHCLISGPGEHSERREHALLAKVHCAEAAVQSCLDAINAVGVSAYDSGLPFPDLLSTALVLPIFDGGNVGMRRRALQELIMADGYQPWMASFGAESGQQ</sequence>
<gene>
    <name evidence="7" type="ORF">ANIA_09162</name>
</gene>
<organism evidence="7 8">
    <name type="scientific">Emericella nidulans (strain FGSC A4 / ATCC 38163 / CBS 112.46 / NRRL 194 / M139)</name>
    <name type="common">Aspergillus nidulans</name>
    <dbReference type="NCBI Taxonomy" id="227321"/>
    <lineage>
        <taxon>Eukaryota</taxon>
        <taxon>Fungi</taxon>
        <taxon>Dikarya</taxon>
        <taxon>Ascomycota</taxon>
        <taxon>Pezizomycotina</taxon>
        <taxon>Eurotiomycetes</taxon>
        <taxon>Eurotiomycetidae</taxon>
        <taxon>Eurotiales</taxon>
        <taxon>Aspergillaceae</taxon>
        <taxon>Aspergillus</taxon>
        <taxon>Aspergillus subgen. Nidulantes</taxon>
    </lineage>
</organism>
<dbReference type="GeneID" id="2868019"/>
<feature type="domain" description="Acyl-CoA dehydrogenase/oxidase C-terminal" evidence="5">
    <location>
        <begin position="270"/>
        <end position="417"/>
    </location>
</feature>
<dbReference type="EMBL" id="BN001306">
    <property type="protein sequence ID" value="CBF82414.1"/>
    <property type="molecule type" value="Genomic_DNA"/>
</dbReference>
<feature type="domain" description="Acyl-CoA dehydrogenase/oxidase N-terminal" evidence="6">
    <location>
        <begin position="20"/>
        <end position="132"/>
    </location>
</feature>
<keyword evidence="3" id="KW-0285">Flavoprotein</keyword>
<dbReference type="STRING" id="227321.Q5ARB8"/>
<dbReference type="InterPro" id="IPR009075">
    <property type="entry name" value="AcylCo_DH/oxidase_C"/>
</dbReference>
<dbReference type="eggNOG" id="KOG0140">
    <property type="taxonomic scope" value="Eukaryota"/>
</dbReference>
<proteinExistence type="inferred from homology"/>
<evidence type="ECO:0000259" key="6">
    <source>
        <dbReference type="Pfam" id="PF02771"/>
    </source>
</evidence>
<dbReference type="Gene3D" id="1.10.540.10">
    <property type="entry name" value="Acyl-CoA dehydrogenase/oxidase, N-terminal domain"/>
    <property type="match status" value="1"/>
</dbReference>
<protein>
    <submittedName>
        <fullName evidence="7">Uncharacterized protein</fullName>
    </submittedName>
</protein>
<dbReference type="InParanoid" id="Q5ARB8"/>
<keyword evidence="4" id="KW-0274">FAD</keyword>
<dbReference type="InterPro" id="IPR046373">
    <property type="entry name" value="Acyl-CoA_Oxase/DH_mid-dom_sf"/>
</dbReference>
<dbReference type="GO" id="GO:0046359">
    <property type="term" value="P:butyrate catabolic process"/>
    <property type="evidence" value="ECO:0000318"/>
    <property type="project" value="GO_Central"/>
</dbReference>
<dbReference type="RefSeq" id="XP_682431.1">
    <property type="nucleotide sequence ID" value="XM_677339.2"/>
</dbReference>
<reference evidence="8" key="1">
    <citation type="journal article" date="2005" name="Nature">
        <title>Sequencing of Aspergillus nidulans and comparative analysis with A. fumigatus and A. oryzae.</title>
        <authorList>
            <person name="Galagan J.E."/>
            <person name="Calvo S.E."/>
            <person name="Cuomo C."/>
            <person name="Ma L.J."/>
            <person name="Wortman J.R."/>
            <person name="Batzoglou S."/>
            <person name="Lee S.I."/>
            <person name="Basturkmen M."/>
            <person name="Spevak C.C."/>
            <person name="Clutterbuck J."/>
            <person name="Kapitonov V."/>
            <person name="Jurka J."/>
            <person name="Scazzocchio C."/>
            <person name="Farman M."/>
            <person name="Butler J."/>
            <person name="Purcell S."/>
            <person name="Harris S."/>
            <person name="Braus G.H."/>
            <person name="Draht O."/>
            <person name="Busch S."/>
            <person name="D'Enfert C."/>
            <person name="Bouchier C."/>
            <person name="Goldman G.H."/>
            <person name="Bell-Pedersen D."/>
            <person name="Griffiths-Jones S."/>
            <person name="Doonan J.H."/>
            <person name="Yu J."/>
            <person name="Vienken K."/>
            <person name="Pain A."/>
            <person name="Freitag M."/>
            <person name="Selker E.U."/>
            <person name="Archer D.B."/>
            <person name="Penalva M.A."/>
            <person name="Oakley B.R."/>
            <person name="Momany M."/>
            <person name="Tanaka T."/>
            <person name="Kumagai T."/>
            <person name="Asai K."/>
            <person name="Machida M."/>
            <person name="Nierman W.C."/>
            <person name="Denning D.W."/>
            <person name="Caddick M."/>
            <person name="Hynes M."/>
            <person name="Paoletti M."/>
            <person name="Fischer R."/>
            <person name="Miller B."/>
            <person name="Dyer P."/>
            <person name="Sachs M.S."/>
            <person name="Osmani S.A."/>
            <person name="Birren B.W."/>
        </authorList>
    </citation>
    <scope>NUCLEOTIDE SEQUENCE [LARGE SCALE GENOMIC DNA]</scope>
    <source>
        <strain evidence="8">FGSC A4 / ATCC 38163 / CBS 112.46 / NRRL 194 / M139</strain>
    </source>
</reference>
<dbReference type="CDD" id="cd00567">
    <property type="entry name" value="ACAD"/>
    <property type="match status" value="1"/>
</dbReference>
<dbReference type="HOGENOM" id="CLU_018204_3_0_1"/>
<evidence type="ECO:0000256" key="1">
    <source>
        <dbReference type="ARBA" id="ARBA00001974"/>
    </source>
</evidence>
<dbReference type="PANTHER" id="PTHR43884:SF12">
    <property type="entry name" value="ISOVALERYL-COA DEHYDROGENASE, MITOCHONDRIAL-RELATED"/>
    <property type="match status" value="1"/>
</dbReference>
<dbReference type="SUPFAM" id="SSF47203">
    <property type="entry name" value="Acyl-CoA dehydrogenase C-terminal domain-like"/>
    <property type="match status" value="1"/>
</dbReference>
<keyword evidence="8" id="KW-1185">Reference proteome</keyword>
<dbReference type="InterPro" id="IPR037069">
    <property type="entry name" value="AcylCoA_DH/ox_N_sf"/>
</dbReference>
<dbReference type="OrthoDB" id="10016597at2759"/>
<evidence type="ECO:0000256" key="4">
    <source>
        <dbReference type="ARBA" id="ARBA00022827"/>
    </source>
</evidence>
<dbReference type="AlphaFoldDB" id="Q5ARB8"/>
<evidence type="ECO:0000259" key="5">
    <source>
        <dbReference type="Pfam" id="PF00441"/>
    </source>
</evidence>
<dbReference type="InterPro" id="IPR013786">
    <property type="entry name" value="AcylCoA_DH/ox_N"/>
</dbReference>
<dbReference type="Gene3D" id="2.40.110.10">
    <property type="entry name" value="Butyryl-CoA Dehydrogenase, subunit A, domain 2"/>
    <property type="match status" value="1"/>
</dbReference>
<dbReference type="Gene3D" id="1.20.140.10">
    <property type="entry name" value="Butyryl-CoA Dehydrogenase, subunit A, domain 3"/>
    <property type="match status" value="1"/>
</dbReference>
<name>Q5ARB8_EMENI</name>
<evidence type="ECO:0000256" key="2">
    <source>
        <dbReference type="ARBA" id="ARBA00009347"/>
    </source>
</evidence>
<accession>Q5ARB8</accession>
<accession>C8VK30</accession>
<dbReference type="InterPro" id="IPR009100">
    <property type="entry name" value="AcylCoA_DH/oxidase_NM_dom_sf"/>
</dbReference>
<dbReference type="Pfam" id="PF02771">
    <property type="entry name" value="Acyl-CoA_dh_N"/>
    <property type="match status" value="1"/>
</dbReference>
<dbReference type="InterPro" id="IPR036250">
    <property type="entry name" value="AcylCo_DH-like_C"/>
</dbReference>
<comment type="cofactor">
    <cofactor evidence="1">
        <name>FAD</name>
        <dbReference type="ChEBI" id="CHEBI:57692"/>
    </cofactor>
</comment>
<comment type="similarity">
    <text evidence="2">Belongs to the acyl-CoA dehydrogenase family.</text>
</comment>
<evidence type="ECO:0000313" key="8">
    <source>
        <dbReference type="Proteomes" id="UP000000560"/>
    </source>
</evidence>
<reference evidence="8" key="2">
    <citation type="journal article" date="2009" name="Fungal Genet. Biol.">
        <title>The 2008 update of the Aspergillus nidulans genome annotation: a community effort.</title>
        <authorList>
            <person name="Wortman J.R."/>
            <person name="Gilsenan J.M."/>
            <person name="Joardar V."/>
            <person name="Deegan J."/>
            <person name="Clutterbuck J."/>
            <person name="Andersen M.R."/>
            <person name="Archer D."/>
            <person name="Bencina M."/>
            <person name="Braus G."/>
            <person name="Coutinho P."/>
            <person name="von Dohren H."/>
            <person name="Doonan J."/>
            <person name="Driessen A.J."/>
            <person name="Durek P."/>
            <person name="Espeso E."/>
            <person name="Fekete E."/>
            <person name="Flipphi M."/>
            <person name="Estrada C.G."/>
            <person name="Geysens S."/>
            <person name="Goldman G."/>
            <person name="de Groot P.W."/>
            <person name="Hansen K."/>
            <person name="Harris S.D."/>
            <person name="Heinekamp T."/>
            <person name="Helmstaedt K."/>
            <person name="Henrissat B."/>
            <person name="Hofmann G."/>
            <person name="Homan T."/>
            <person name="Horio T."/>
            <person name="Horiuchi H."/>
            <person name="James S."/>
            <person name="Jones M."/>
            <person name="Karaffa L."/>
            <person name="Karanyi Z."/>
            <person name="Kato M."/>
            <person name="Keller N."/>
            <person name="Kelly D.E."/>
            <person name="Kiel J.A."/>
            <person name="Kim J.M."/>
            <person name="van der Klei I.J."/>
            <person name="Klis F.M."/>
            <person name="Kovalchuk A."/>
            <person name="Krasevec N."/>
            <person name="Kubicek C.P."/>
            <person name="Liu B."/>
            <person name="Maccabe A."/>
            <person name="Meyer V."/>
            <person name="Mirabito P."/>
            <person name="Miskei M."/>
            <person name="Mos M."/>
            <person name="Mullins J."/>
            <person name="Nelson D.R."/>
            <person name="Nielsen J."/>
            <person name="Oakley B.R."/>
            <person name="Osmani S.A."/>
            <person name="Pakula T."/>
            <person name="Paszewski A."/>
            <person name="Paulsen I."/>
            <person name="Pilsyk S."/>
            <person name="Pocsi I."/>
            <person name="Punt P.J."/>
            <person name="Ram A.F."/>
            <person name="Ren Q."/>
            <person name="Robellet X."/>
            <person name="Robson G."/>
            <person name="Seiboth B."/>
            <person name="van Solingen P."/>
            <person name="Specht T."/>
            <person name="Sun J."/>
            <person name="Taheri-Talesh N."/>
            <person name="Takeshita N."/>
            <person name="Ussery D."/>
            <person name="vanKuyk P.A."/>
            <person name="Visser H."/>
            <person name="van de Vondervoort P.J."/>
            <person name="de Vries R.P."/>
            <person name="Walton J."/>
            <person name="Xiang X."/>
            <person name="Xiong Y."/>
            <person name="Zeng A.P."/>
            <person name="Brandt B.W."/>
            <person name="Cornell M.J."/>
            <person name="van den Hondel C.A."/>
            <person name="Visser J."/>
            <person name="Oliver S.G."/>
            <person name="Turner G."/>
        </authorList>
    </citation>
    <scope>GENOME REANNOTATION</scope>
    <source>
        <strain evidence="8">FGSC A4 / ATCC 38163 / CBS 112.46 / NRRL 194 / M139</strain>
    </source>
</reference>